<organism evidence="1 2">
    <name type="scientific">Nitrosococcus halophilus (strain Nc4)</name>
    <dbReference type="NCBI Taxonomy" id="472759"/>
    <lineage>
        <taxon>Bacteria</taxon>
        <taxon>Pseudomonadati</taxon>
        <taxon>Pseudomonadota</taxon>
        <taxon>Gammaproteobacteria</taxon>
        <taxon>Chromatiales</taxon>
        <taxon>Chromatiaceae</taxon>
        <taxon>Nitrosococcus</taxon>
    </lineage>
</organism>
<name>D5BWI4_NITHN</name>
<dbReference type="STRING" id="472759.Nhal_2562"/>
<dbReference type="AlphaFoldDB" id="D5BWI4"/>
<protein>
    <submittedName>
        <fullName evidence="1">Uncharacterized protein</fullName>
    </submittedName>
</protein>
<dbReference type="HOGENOM" id="CLU_3382895_0_0_6"/>
<evidence type="ECO:0000313" key="2">
    <source>
        <dbReference type="Proteomes" id="UP000001844"/>
    </source>
</evidence>
<gene>
    <name evidence="1" type="ordered locus">Nhal_2562</name>
</gene>
<evidence type="ECO:0000313" key="1">
    <source>
        <dbReference type="EMBL" id="ADE15641.1"/>
    </source>
</evidence>
<dbReference type="Proteomes" id="UP000001844">
    <property type="component" value="Chromosome"/>
</dbReference>
<accession>D5BWI4</accession>
<sequence length="33" mass="3302">MGLKIRVGTALAAICSQTHLAAEAAPTRGAGQH</sequence>
<proteinExistence type="predicted"/>
<dbReference type="KEGG" id="nhl:Nhal_2562"/>
<reference evidence="2" key="1">
    <citation type="submission" date="2010-04" db="EMBL/GenBank/DDBJ databases">
        <title>Complete genome sequence of Nitrosococcus halophilus Nc4, a salt-adapted, aerobic obligate ammonia-oxidizing sulfur purple bacterium.</title>
        <authorList>
            <consortium name="US DOE Joint Genome Institute"/>
            <person name="Campbell M.A."/>
            <person name="Malfatti S.A."/>
            <person name="Chain P.S.G."/>
            <person name="Heidelberg J.F."/>
            <person name="Ward B.B."/>
            <person name="Klotz M.G."/>
        </authorList>
    </citation>
    <scope>NUCLEOTIDE SEQUENCE [LARGE SCALE GENOMIC DNA]</scope>
    <source>
        <strain evidence="2">Nc4</strain>
    </source>
</reference>
<dbReference type="EMBL" id="CP001798">
    <property type="protein sequence ID" value="ADE15641.1"/>
    <property type="molecule type" value="Genomic_DNA"/>
</dbReference>
<keyword evidence="2" id="KW-1185">Reference proteome</keyword>